<dbReference type="InterPro" id="IPR043325">
    <property type="entry name" value="LTSS"/>
</dbReference>
<dbReference type="AlphaFoldDB" id="A0A9D5HMV2"/>
<gene>
    <name evidence="8" type="ORF">J5N97_010759</name>
</gene>
<feature type="domain" description="Bifunctional inhibitor/plant lipid transfer protein/seed storage helical" evidence="7">
    <location>
        <begin position="34"/>
        <end position="111"/>
    </location>
</feature>
<evidence type="ECO:0000256" key="2">
    <source>
        <dbReference type="ARBA" id="ARBA00022729"/>
    </source>
</evidence>
<keyword evidence="3" id="KW-1015">Disulfide bond</keyword>
<reference evidence="8" key="1">
    <citation type="submission" date="2021-03" db="EMBL/GenBank/DDBJ databases">
        <authorList>
            <person name="Li Z."/>
            <person name="Yang C."/>
        </authorList>
    </citation>
    <scope>NUCLEOTIDE SEQUENCE</scope>
    <source>
        <strain evidence="8">Dzin_1.0</strain>
        <tissue evidence="8">Leaf</tissue>
    </source>
</reference>
<sequence>MEMSKYCSSLAMTLLLTILFLIGSPASAQITTACTNSMLSTFTPCLNFLTGSTNGGGSPTADCCDALGSLISSSADCACLIVTGNVPIPINRSLAITLPKVCNSKSVPLQCKATSTPLPGPGPVAYSPSLPPLPPSTTSTSQALPPFPTSTPQTLTPPVVAQSPTTNSGQPTLVIPSSALKLSAISSAALTVLLLVLVTV</sequence>
<comment type="caution">
    <text evidence="8">The sequence shown here is derived from an EMBL/GenBank/DDBJ whole genome shotgun (WGS) entry which is preliminary data.</text>
</comment>
<reference evidence="8" key="2">
    <citation type="journal article" date="2022" name="Hortic Res">
        <title>The genome of Dioscorea zingiberensis sheds light on the biosynthesis, origin and evolution of the medicinally important diosgenin saponins.</title>
        <authorList>
            <person name="Li Y."/>
            <person name="Tan C."/>
            <person name="Li Z."/>
            <person name="Guo J."/>
            <person name="Li S."/>
            <person name="Chen X."/>
            <person name="Wang C."/>
            <person name="Dai X."/>
            <person name="Yang H."/>
            <person name="Song W."/>
            <person name="Hou L."/>
            <person name="Xu J."/>
            <person name="Tong Z."/>
            <person name="Xu A."/>
            <person name="Yuan X."/>
            <person name="Wang W."/>
            <person name="Yang Q."/>
            <person name="Chen L."/>
            <person name="Sun Z."/>
            <person name="Wang K."/>
            <person name="Pan B."/>
            <person name="Chen J."/>
            <person name="Bao Y."/>
            <person name="Liu F."/>
            <person name="Qi X."/>
            <person name="Gang D.R."/>
            <person name="Wen J."/>
            <person name="Li J."/>
        </authorList>
    </citation>
    <scope>NUCLEOTIDE SEQUENCE</scope>
    <source>
        <strain evidence="8">Dzin_1.0</strain>
    </source>
</reference>
<dbReference type="Gene3D" id="1.10.110.10">
    <property type="entry name" value="Plant lipid-transfer and hydrophobic proteins"/>
    <property type="match status" value="1"/>
</dbReference>
<dbReference type="InterPro" id="IPR016140">
    <property type="entry name" value="Bifunc_inhib/LTP/seed_store"/>
</dbReference>
<dbReference type="Proteomes" id="UP001085076">
    <property type="component" value="Miscellaneous, Linkage group lg02"/>
</dbReference>
<feature type="region of interest" description="Disordered" evidence="5">
    <location>
        <begin position="122"/>
        <end position="168"/>
    </location>
</feature>
<keyword evidence="4" id="KW-0325">Glycoprotein</keyword>
<dbReference type="EMBL" id="JAGGNH010000002">
    <property type="protein sequence ID" value="KAJ0982504.1"/>
    <property type="molecule type" value="Genomic_DNA"/>
</dbReference>
<evidence type="ECO:0000313" key="9">
    <source>
        <dbReference type="Proteomes" id="UP001085076"/>
    </source>
</evidence>
<protein>
    <recommendedName>
        <fullName evidence="7">Bifunctional inhibitor/plant lipid transfer protein/seed storage helical domain-containing protein</fullName>
    </recommendedName>
</protein>
<evidence type="ECO:0000256" key="3">
    <source>
        <dbReference type="ARBA" id="ARBA00023157"/>
    </source>
</evidence>
<organism evidence="8 9">
    <name type="scientific">Dioscorea zingiberensis</name>
    <dbReference type="NCBI Taxonomy" id="325984"/>
    <lineage>
        <taxon>Eukaryota</taxon>
        <taxon>Viridiplantae</taxon>
        <taxon>Streptophyta</taxon>
        <taxon>Embryophyta</taxon>
        <taxon>Tracheophyta</taxon>
        <taxon>Spermatophyta</taxon>
        <taxon>Magnoliopsida</taxon>
        <taxon>Liliopsida</taxon>
        <taxon>Dioscoreales</taxon>
        <taxon>Dioscoreaceae</taxon>
        <taxon>Dioscorea</taxon>
    </lineage>
</organism>
<keyword evidence="2 6" id="KW-0732">Signal</keyword>
<comment type="similarity">
    <text evidence="1">Belongs to the plant LTP family.</text>
</comment>
<evidence type="ECO:0000256" key="5">
    <source>
        <dbReference type="SAM" id="MobiDB-lite"/>
    </source>
</evidence>
<feature type="compositionally biased region" description="Polar residues" evidence="5">
    <location>
        <begin position="150"/>
        <end position="168"/>
    </location>
</feature>
<dbReference type="PANTHER" id="PTHR33044">
    <property type="entry name" value="BIFUNCTIONAL INHIBITOR/LIPID-TRANSFER PROTEIN/SEED STORAGE 2S ALBUMIN SUPERFAMILY PROTEIN-RELATED"/>
    <property type="match status" value="1"/>
</dbReference>
<accession>A0A9D5HMV2</accession>
<dbReference type="CDD" id="cd00010">
    <property type="entry name" value="AAI_LTSS"/>
    <property type="match status" value="1"/>
</dbReference>
<keyword evidence="9" id="KW-1185">Reference proteome</keyword>
<dbReference type="SMART" id="SM00499">
    <property type="entry name" value="AAI"/>
    <property type="match status" value="1"/>
</dbReference>
<dbReference type="PROSITE" id="PS51257">
    <property type="entry name" value="PROKAR_LIPOPROTEIN"/>
    <property type="match status" value="1"/>
</dbReference>
<evidence type="ECO:0000313" key="8">
    <source>
        <dbReference type="EMBL" id="KAJ0982504.1"/>
    </source>
</evidence>
<evidence type="ECO:0000259" key="7">
    <source>
        <dbReference type="SMART" id="SM00499"/>
    </source>
</evidence>
<proteinExistence type="inferred from homology"/>
<dbReference type="OrthoDB" id="1914452at2759"/>
<feature type="signal peptide" evidence="6">
    <location>
        <begin position="1"/>
        <end position="28"/>
    </location>
</feature>
<feature type="chain" id="PRO_5039029872" description="Bifunctional inhibitor/plant lipid transfer protein/seed storage helical domain-containing protein" evidence="6">
    <location>
        <begin position="29"/>
        <end position="200"/>
    </location>
</feature>
<dbReference type="Pfam" id="PF14368">
    <property type="entry name" value="LTP_2"/>
    <property type="match status" value="1"/>
</dbReference>
<name>A0A9D5HMV2_9LILI</name>
<dbReference type="SUPFAM" id="SSF47699">
    <property type="entry name" value="Bifunctional inhibitor/lipid-transfer protein/seed storage 2S albumin"/>
    <property type="match status" value="1"/>
</dbReference>
<dbReference type="InterPro" id="IPR036312">
    <property type="entry name" value="Bifun_inhib/LTP/seed_sf"/>
</dbReference>
<evidence type="ECO:0000256" key="1">
    <source>
        <dbReference type="ARBA" id="ARBA00009748"/>
    </source>
</evidence>
<evidence type="ECO:0000256" key="6">
    <source>
        <dbReference type="SAM" id="SignalP"/>
    </source>
</evidence>
<evidence type="ECO:0000256" key="4">
    <source>
        <dbReference type="ARBA" id="ARBA00023180"/>
    </source>
</evidence>